<feature type="region of interest" description="Disordered" evidence="14">
    <location>
        <begin position="264"/>
        <end position="303"/>
    </location>
</feature>
<dbReference type="GO" id="GO:0005524">
    <property type="term" value="F:ATP binding"/>
    <property type="evidence" value="ECO:0007669"/>
    <property type="project" value="UniProtKB-KW"/>
</dbReference>
<dbReference type="PROSITE" id="PS50011">
    <property type="entry name" value="PROTEIN_KINASE_DOM"/>
    <property type="match status" value="1"/>
</dbReference>
<dbReference type="EC" id="2.7.11.1" evidence="2"/>
<dbReference type="EMBL" id="LSBI01000006">
    <property type="protein sequence ID" value="OAQ88142.1"/>
    <property type="molecule type" value="Genomic_DNA"/>
</dbReference>
<keyword evidence="9" id="KW-0653">Protein transport</keyword>
<dbReference type="Proteomes" id="UP000078340">
    <property type="component" value="Unassembled WGS sequence"/>
</dbReference>
<dbReference type="InterPro" id="IPR000719">
    <property type="entry name" value="Prot_kinase_dom"/>
</dbReference>
<evidence type="ECO:0000256" key="12">
    <source>
        <dbReference type="ARBA" id="ARBA00047899"/>
    </source>
</evidence>
<reference evidence="16 17" key="1">
    <citation type="submission" date="2016-02" db="EMBL/GenBank/DDBJ databases">
        <title>Biosynthesis of antibiotic leucinostatins and their inhibition on Phytophthora in bio-control Purpureocillium lilacinum.</title>
        <authorList>
            <person name="Wang G."/>
            <person name="Liu Z."/>
            <person name="Lin R."/>
            <person name="Li E."/>
            <person name="Mao Z."/>
            <person name="Ling J."/>
            <person name="Yin W."/>
            <person name="Xie B."/>
        </authorList>
    </citation>
    <scope>NUCLEOTIDE SEQUENCE [LARGE SCALE GENOMIC DNA]</scope>
    <source>
        <strain evidence="16">PLFJ-1</strain>
    </source>
</reference>
<evidence type="ECO:0000256" key="2">
    <source>
        <dbReference type="ARBA" id="ARBA00012513"/>
    </source>
</evidence>
<dbReference type="GO" id="GO:0000045">
    <property type="term" value="P:autophagosome assembly"/>
    <property type="evidence" value="ECO:0007669"/>
    <property type="project" value="TreeGrafter"/>
</dbReference>
<evidence type="ECO:0000256" key="8">
    <source>
        <dbReference type="ARBA" id="ARBA00022840"/>
    </source>
</evidence>
<dbReference type="InterPro" id="IPR045269">
    <property type="entry name" value="Atg1-like"/>
</dbReference>
<evidence type="ECO:0000259" key="15">
    <source>
        <dbReference type="PROSITE" id="PS50011"/>
    </source>
</evidence>
<evidence type="ECO:0000256" key="7">
    <source>
        <dbReference type="ARBA" id="ARBA00022777"/>
    </source>
</evidence>
<keyword evidence="10" id="KW-0072">Autophagy</keyword>
<dbReference type="InterPro" id="IPR008271">
    <property type="entry name" value="Ser/Thr_kinase_AS"/>
</dbReference>
<dbReference type="OMA" id="AMEYVEF"/>
<gene>
    <name evidence="16" type="ORF">VFPFJ_06607</name>
</gene>
<dbReference type="Pfam" id="PF00069">
    <property type="entry name" value="Pkinase"/>
    <property type="match status" value="1"/>
</dbReference>
<dbReference type="PROSITE" id="PS00108">
    <property type="entry name" value="PROTEIN_KINASE_ST"/>
    <property type="match status" value="1"/>
</dbReference>
<evidence type="ECO:0000256" key="3">
    <source>
        <dbReference type="ARBA" id="ARBA00022448"/>
    </source>
</evidence>
<dbReference type="GO" id="GO:0010506">
    <property type="term" value="P:regulation of autophagy"/>
    <property type="evidence" value="ECO:0007669"/>
    <property type="project" value="InterPro"/>
</dbReference>
<dbReference type="GO" id="GO:0015031">
    <property type="term" value="P:protein transport"/>
    <property type="evidence" value="ECO:0007669"/>
    <property type="project" value="UniProtKB-KW"/>
</dbReference>
<evidence type="ECO:0000256" key="13">
    <source>
        <dbReference type="ARBA" id="ARBA00048679"/>
    </source>
</evidence>
<evidence type="ECO:0000313" key="17">
    <source>
        <dbReference type="Proteomes" id="UP000078340"/>
    </source>
</evidence>
<dbReference type="GO" id="GO:0005776">
    <property type="term" value="C:autophagosome"/>
    <property type="evidence" value="ECO:0007669"/>
    <property type="project" value="TreeGrafter"/>
</dbReference>
<name>A0A179HDU5_PURLI</name>
<keyword evidence="5" id="KW-0808">Transferase</keyword>
<evidence type="ECO:0000256" key="11">
    <source>
        <dbReference type="ARBA" id="ARBA00030237"/>
    </source>
</evidence>
<keyword evidence="3" id="KW-0813">Transport</keyword>
<dbReference type="SMART" id="SM00220">
    <property type="entry name" value="S_TKc"/>
    <property type="match status" value="1"/>
</dbReference>
<evidence type="ECO:0000256" key="4">
    <source>
        <dbReference type="ARBA" id="ARBA00022527"/>
    </source>
</evidence>
<dbReference type="SUPFAM" id="SSF56112">
    <property type="entry name" value="Protein kinase-like (PK-like)"/>
    <property type="match status" value="1"/>
</dbReference>
<accession>A0A179HDU5</accession>
<proteinExistence type="predicted"/>
<dbReference type="AlphaFoldDB" id="A0A179HDU5"/>
<dbReference type="Gene3D" id="1.10.510.10">
    <property type="entry name" value="Transferase(Phosphotransferase) domain 1"/>
    <property type="match status" value="1"/>
</dbReference>
<evidence type="ECO:0000256" key="9">
    <source>
        <dbReference type="ARBA" id="ARBA00022927"/>
    </source>
</evidence>
<evidence type="ECO:0000256" key="10">
    <source>
        <dbReference type="ARBA" id="ARBA00023006"/>
    </source>
</evidence>
<evidence type="ECO:0000256" key="6">
    <source>
        <dbReference type="ARBA" id="ARBA00022741"/>
    </source>
</evidence>
<comment type="catalytic activity">
    <reaction evidence="13">
        <text>L-seryl-[protein] + ATP = O-phospho-L-seryl-[protein] + ADP + H(+)</text>
        <dbReference type="Rhea" id="RHEA:17989"/>
        <dbReference type="Rhea" id="RHEA-COMP:9863"/>
        <dbReference type="Rhea" id="RHEA-COMP:11604"/>
        <dbReference type="ChEBI" id="CHEBI:15378"/>
        <dbReference type="ChEBI" id="CHEBI:29999"/>
        <dbReference type="ChEBI" id="CHEBI:30616"/>
        <dbReference type="ChEBI" id="CHEBI:83421"/>
        <dbReference type="ChEBI" id="CHEBI:456216"/>
        <dbReference type="EC" id="2.7.11.1"/>
    </reaction>
</comment>
<dbReference type="PANTHER" id="PTHR24348">
    <property type="entry name" value="SERINE/THREONINE-PROTEIN KINASE UNC-51-RELATED"/>
    <property type="match status" value="1"/>
</dbReference>
<evidence type="ECO:0000313" key="16">
    <source>
        <dbReference type="EMBL" id="OAQ88142.1"/>
    </source>
</evidence>
<organism evidence="16 17">
    <name type="scientific">Purpureocillium lilacinum</name>
    <name type="common">Paecilomyces lilacinus</name>
    <dbReference type="NCBI Taxonomy" id="33203"/>
    <lineage>
        <taxon>Eukaryota</taxon>
        <taxon>Fungi</taxon>
        <taxon>Dikarya</taxon>
        <taxon>Ascomycota</taxon>
        <taxon>Pezizomycotina</taxon>
        <taxon>Sordariomycetes</taxon>
        <taxon>Hypocreomycetidae</taxon>
        <taxon>Hypocreales</taxon>
        <taxon>Ophiocordycipitaceae</taxon>
        <taxon>Purpureocillium</taxon>
    </lineage>
</organism>
<evidence type="ECO:0000256" key="5">
    <source>
        <dbReference type="ARBA" id="ARBA00022679"/>
    </source>
</evidence>
<dbReference type="InterPro" id="IPR011009">
    <property type="entry name" value="Kinase-like_dom_sf"/>
</dbReference>
<evidence type="ECO:0000256" key="1">
    <source>
        <dbReference type="ARBA" id="ARBA00004623"/>
    </source>
</evidence>
<sequence length="341" mass="38296">MEHYLPGHVRDYKLDTQFRPDGGIVHFVQDPQAPPPSSKYSRHFVKALGWFASRRHLYIAMEHLPEGDLETYLAGNLLLEDDARQIAVQVLQGLAAMHGEGYAHRDIKPKNVLIQQRPGPMGASSWWVKLADFDTSKQLGLSAVTRSTAHFSWNYVAPEVLFDQAGPSSIDHPATDMWALGVMTFYMLTKSHLFPWQQNLSQYRRSPDEIFGNKLDEYRVGREGQEFIRALVRLEPAERLNAKEASRHEWVRDGIPLEPLISDARSESPASSLYPESSIDEERGMTTDVSQETGPQGAPSTWSDQLSMITAPEQAYVEILGRQGIIRPADTGMNLRVGAGQ</sequence>
<keyword evidence="7 16" id="KW-0418">Kinase</keyword>
<keyword evidence="4" id="KW-0723">Serine/threonine-protein kinase</keyword>
<dbReference type="GO" id="GO:0005829">
    <property type="term" value="C:cytosol"/>
    <property type="evidence" value="ECO:0007669"/>
    <property type="project" value="TreeGrafter"/>
</dbReference>
<comment type="caution">
    <text evidence="16">The sequence shown here is derived from an EMBL/GenBank/DDBJ whole genome shotgun (WGS) entry which is preliminary data.</text>
</comment>
<comment type="subcellular location">
    <subcellularLocation>
        <location evidence="1">Preautophagosomal structure membrane</location>
        <topology evidence="1">Peripheral membrane protein</topology>
    </subcellularLocation>
</comment>
<dbReference type="GO" id="GO:0004674">
    <property type="term" value="F:protein serine/threonine kinase activity"/>
    <property type="evidence" value="ECO:0007669"/>
    <property type="project" value="UniProtKB-KW"/>
</dbReference>
<dbReference type="CDD" id="cd00180">
    <property type="entry name" value="PKc"/>
    <property type="match status" value="1"/>
</dbReference>
<dbReference type="STRING" id="33203.A0A179HDU5"/>
<dbReference type="GO" id="GO:0034045">
    <property type="term" value="C:phagophore assembly site membrane"/>
    <property type="evidence" value="ECO:0007669"/>
    <property type="project" value="UniProtKB-SubCell"/>
</dbReference>
<comment type="catalytic activity">
    <reaction evidence="12">
        <text>L-threonyl-[protein] + ATP = O-phospho-L-threonyl-[protein] + ADP + H(+)</text>
        <dbReference type="Rhea" id="RHEA:46608"/>
        <dbReference type="Rhea" id="RHEA-COMP:11060"/>
        <dbReference type="Rhea" id="RHEA-COMP:11605"/>
        <dbReference type="ChEBI" id="CHEBI:15378"/>
        <dbReference type="ChEBI" id="CHEBI:30013"/>
        <dbReference type="ChEBI" id="CHEBI:30616"/>
        <dbReference type="ChEBI" id="CHEBI:61977"/>
        <dbReference type="ChEBI" id="CHEBI:456216"/>
        <dbReference type="EC" id="2.7.11.1"/>
    </reaction>
</comment>
<keyword evidence="6" id="KW-0547">Nucleotide-binding</keyword>
<feature type="compositionally biased region" description="Polar residues" evidence="14">
    <location>
        <begin position="287"/>
        <end position="303"/>
    </location>
</feature>
<keyword evidence="8" id="KW-0067">ATP-binding</keyword>
<feature type="domain" description="Protein kinase" evidence="15">
    <location>
        <begin position="1"/>
        <end position="251"/>
    </location>
</feature>
<protein>
    <recommendedName>
        <fullName evidence="2">non-specific serine/threonine protein kinase</fullName>
        <ecNumber evidence="2">2.7.11.1</ecNumber>
    </recommendedName>
    <alternativeName>
        <fullName evidence="11">Autophagy-related protein 1</fullName>
    </alternativeName>
</protein>
<dbReference type="PANTHER" id="PTHR24348:SF22">
    <property type="entry name" value="NON-SPECIFIC SERINE_THREONINE PROTEIN KINASE"/>
    <property type="match status" value="1"/>
</dbReference>
<evidence type="ECO:0000256" key="14">
    <source>
        <dbReference type="SAM" id="MobiDB-lite"/>
    </source>
</evidence>